<dbReference type="VEuPathDB" id="TrichDB:TVAG_527190"/>
<accession>A2G846</accession>
<reference evidence="1" key="2">
    <citation type="journal article" date="2007" name="Science">
        <title>Draft genome sequence of the sexually transmitted pathogen Trichomonas vaginalis.</title>
        <authorList>
            <person name="Carlton J.M."/>
            <person name="Hirt R.P."/>
            <person name="Silva J.C."/>
            <person name="Delcher A.L."/>
            <person name="Schatz M."/>
            <person name="Zhao Q."/>
            <person name="Wortman J.R."/>
            <person name="Bidwell S.L."/>
            <person name="Alsmark U.C.M."/>
            <person name="Besteiro S."/>
            <person name="Sicheritz-Ponten T."/>
            <person name="Noel C.J."/>
            <person name="Dacks J.B."/>
            <person name="Foster P.G."/>
            <person name="Simillion C."/>
            <person name="Van de Peer Y."/>
            <person name="Miranda-Saavedra D."/>
            <person name="Barton G.J."/>
            <person name="Westrop G.D."/>
            <person name="Mueller S."/>
            <person name="Dessi D."/>
            <person name="Fiori P.L."/>
            <person name="Ren Q."/>
            <person name="Paulsen I."/>
            <person name="Zhang H."/>
            <person name="Bastida-Corcuera F.D."/>
            <person name="Simoes-Barbosa A."/>
            <person name="Brown M.T."/>
            <person name="Hayes R.D."/>
            <person name="Mukherjee M."/>
            <person name="Okumura C.Y."/>
            <person name="Schneider R."/>
            <person name="Smith A.J."/>
            <person name="Vanacova S."/>
            <person name="Villalvazo M."/>
            <person name="Haas B.J."/>
            <person name="Pertea M."/>
            <person name="Feldblyum T.V."/>
            <person name="Utterback T.R."/>
            <person name="Shu C.L."/>
            <person name="Osoegawa K."/>
            <person name="de Jong P.J."/>
            <person name="Hrdy I."/>
            <person name="Horvathova L."/>
            <person name="Zubacova Z."/>
            <person name="Dolezal P."/>
            <person name="Malik S.B."/>
            <person name="Logsdon J.M. Jr."/>
            <person name="Henze K."/>
            <person name="Gupta A."/>
            <person name="Wang C.C."/>
            <person name="Dunne R.L."/>
            <person name="Upcroft J.A."/>
            <person name="Upcroft P."/>
            <person name="White O."/>
            <person name="Salzberg S.L."/>
            <person name="Tang P."/>
            <person name="Chiu C.-H."/>
            <person name="Lee Y.-S."/>
            <person name="Embley T.M."/>
            <person name="Coombs G.H."/>
            <person name="Mottram J.C."/>
            <person name="Tachezy J."/>
            <person name="Fraser-Liggett C.M."/>
            <person name="Johnson P.J."/>
        </authorList>
    </citation>
    <scope>NUCLEOTIDE SEQUENCE [LARGE SCALE GENOMIC DNA]</scope>
    <source>
        <strain evidence="1">G3</strain>
    </source>
</reference>
<gene>
    <name evidence="1" type="ORF">TVAG_527190</name>
</gene>
<name>A2G846_TRIV3</name>
<evidence type="ECO:0000313" key="1">
    <source>
        <dbReference type="EMBL" id="EAX86675.1"/>
    </source>
</evidence>
<protein>
    <submittedName>
        <fullName evidence="1">Uncharacterized protein</fullName>
    </submittedName>
</protein>
<organism evidence="1 2">
    <name type="scientific">Trichomonas vaginalis (strain ATCC PRA-98 / G3)</name>
    <dbReference type="NCBI Taxonomy" id="412133"/>
    <lineage>
        <taxon>Eukaryota</taxon>
        <taxon>Metamonada</taxon>
        <taxon>Parabasalia</taxon>
        <taxon>Trichomonadida</taxon>
        <taxon>Trichomonadidae</taxon>
        <taxon>Trichomonas</taxon>
    </lineage>
</organism>
<dbReference type="EMBL" id="DS114595">
    <property type="protein sequence ID" value="EAX86675.1"/>
    <property type="molecule type" value="Genomic_DNA"/>
</dbReference>
<dbReference type="Proteomes" id="UP000001542">
    <property type="component" value="Unassembled WGS sequence"/>
</dbReference>
<proteinExistence type="predicted"/>
<sequence>MLSFRKSMDSRVPNRPSYSFFDAPIPKVNKEMFPIDPAIIGRSIPRPSRPIGQISHRYANKPIKTIQPERHEPVFCCQPFTV</sequence>
<reference evidence="1" key="1">
    <citation type="submission" date="2006-10" db="EMBL/GenBank/DDBJ databases">
        <authorList>
            <person name="Amadeo P."/>
            <person name="Zhao Q."/>
            <person name="Wortman J."/>
            <person name="Fraser-Liggett C."/>
            <person name="Carlton J."/>
        </authorList>
    </citation>
    <scope>NUCLEOTIDE SEQUENCE</scope>
    <source>
        <strain evidence="1">G3</strain>
    </source>
</reference>
<keyword evidence="2" id="KW-1185">Reference proteome</keyword>
<dbReference type="KEGG" id="tva:4744323"/>
<dbReference type="VEuPathDB" id="TrichDB:TVAGG3_0805930"/>
<dbReference type="RefSeq" id="XP_001299605.1">
    <property type="nucleotide sequence ID" value="XM_001299604.1"/>
</dbReference>
<evidence type="ECO:0000313" key="2">
    <source>
        <dbReference type="Proteomes" id="UP000001542"/>
    </source>
</evidence>
<dbReference type="AlphaFoldDB" id="A2G846"/>
<dbReference type="InParanoid" id="A2G846"/>